<name>A0A2H0YXW8_9BACT</name>
<comment type="caution">
    <text evidence="2">The sequence shown here is derived from an EMBL/GenBank/DDBJ whole genome shotgun (WGS) entry which is preliminary data.</text>
</comment>
<dbReference type="GO" id="GO:0004527">
    <property type="term" value="F:exonuclease activity"/>
    <property type="evidence" value="ECO:0007669"/>
    <property type="project" value="UniProtKB-KW"/>
</dbReference>
<dbReference type="InterPro" id="IPR019288">
    <property type="entry name" value="3'-5'_exonuclease_PolB-like"/>
</dbReference>
<dbReference type="GO" id="GO:0003676">
    <property type="term" value="F:nucleic acid binding"/>
    <property type="evidence" value="ECO:0007669"/>
    <property type="project" value="InterPro"/>
</dbReference>
<protein>
    <submittedName>
        <fullName evidence="2">3'-5' exonuclease</fullName>
    </submittedName>
</protein>
<evidence type="ECO:0000259" key="1">
    <source>
        <dbReference type="Pfam" id="PF10108"/>
    </source>
</evidence>
<keyword evidence="2" id="KW-0540">Nuclease</keyword>
<dbReference type="Pfam" id="PF10108">
    <property type="entry name" value="DNA_pol_B_exo2"/>
    <property type="match status" value="1"/>
</dbReference>
<feature type="domain" description="Predicted 3'-5' exonuclease PolB-like" evidence="1">
    <location>
        <begin position="98"/>
        <end position="235"/>
    </location>
</feature>
<reference evidence="3" key="1">
    <citation type="submission" date="2017-09" db="EMBL/GenBank/DDBJ databases">
        <title>Depth-based differentiation of microbial function through sediment-hosted aquifers and enrichment of novel symbionts in the deep terrestrial subsurface.</title>
        <authorList>
            <person name="Probst A.J."/>
            <person name="Ladd B."/>
            <person name="Jarett J.K."/>
            <person name="Geller-Mcgrath D.E."/>
            <person name="Sieber C.M.K."/>
            <person name="Emerson J.B."/>
            <person name="Anantharaman K."/>
            <person name="Thomas B.C."/>
            <person name="Malmstrom R."/>
            <person name="Stieglmeier M."/>
            <person name="Klingl A."/>
            <person name="Woyke T."/>
            <person name="Ryan C.M."/>
            <person name="Banfield J.F."/>
        </authorList>
    </citation>
    <scope>NUCLEOTIDE SEQUENCE [LARGE SCALE GENOMIC DNA]</scope>
</reference>
<dbReference type="EMBL" id="PEXT01000037">
    <property type="protein sequence ID" value="PIS43340.1"/>
    <property type="molecule type" value="Genomic_DNA"/>
</dbReference>
<dbReference type="InterPro" id="IPR012337">
    <property type="entry name" value="RNaseH-like_sf"/>
</dbReference>
<keyword evidence="2" id="KW-0378">Hydrolase</keyword>
<proteinExistence type="predicted"/>
<evidence type="ECO:0000313" key="2">
    <source>
        <dbReference type="EMBL" id="PIS43340.1"/>
    </source>
</evidence>
<dbReference type="Gene3D" id="3.30.420.10">
    <property type="entry name" value="Ribonuclease H-like superfamily/Ribonuclease H"/>
    <property type="match status" value="1"/>
</dbReference>
<keyword evidence="2" id="KW-0269">Exonuclease</keyword>
<organism evidence="2 3">
    <name type="scientific">Candidatus Kaiserbacteria bacterium CG08_land_8_20_14_0_20_50_21</name>
    <dbReference type="NCBI Taxonomy" id="1974604"/>
    <lineage>
        <taxon>Bacteria</taxon>
        <taxon>Candidatus Kaiseribacteriota</taxon>
    </lineage>
</organism>
<gene>
    <name evidence="2" type="ORF">COT23_01750</name>
</gene>
<sequence>MKYTVLMALVFDIETVGEDWDSLDEATRHNLSRWIRESDLDEEKYVQEMKQLEEGLGFSPLTGFIIAIGVFDTEKEKGAVYFSAPGTKMKETETDGIAYKPMEEKEMLEQFWKVAAVCTEFVSFNGRSFDAPFLALRSMAHNVKPTKDLLSNRYLSSQRGCTHIDLMDQLTFYGAARFRKSLHLFCRALGIESPKASGTTGDDVTALYRAGKYLDIARYNAGDLRATTALYKRWQETFR</sequence>
<evidence type="ECO:0000313" key="3">
    <source>
        <dbReference type="Proteomes" id="UP000228687"/>
    </source>
</evidence>
<dbReference type="SUPFAM" id="SSF53098">
    <property type="entry name" value="Ribonuclease H-like"/>
    <property type="match status" value="1"/>
</dbReference>
<dbReference type="AlphaFoldDB" id="A0A2H0YXW8"/>
<dbReference type="Proteomes" id="UP000228687">
    <property type="component" value="Unassembled WGS sequence"/>
</dbReference>
<dbReference type="InterPro" id="IPR036397">
    <property type="entry name" value="RNaseH_sf"/>
</dbReference>
<accession>A0A2H0YXW8</accession>